<dbReference type="GO" id="GO:0005737">
    <property type="term" value="C:cytoplasm"/>
    <property type="evidence" value="ECO:0007669"/>
    <property type="project" value="TreeGrafter"/>
</dbReference>
<keyword evidence="8" id="KW-1185">Reference proteome</keyword>
<reference evidence="9" key="1">
    <citation type="submission" date="2017-02" db="UniProtKB">
        <authorList>
            <consortium name="WormBaseParasite"/>
        </authorList>
    </citation>
    <scope>IDENTIFICATION</scope>
</reference>
<evidence type="ECO:0000256" key="3">
    <source>
        <dbReference type="ARBA" id="ARBA00023122"/>
    </source>
</evidence>
<dbReference type="Proteomes" id="UP000046392">
    <property type="component" value="Unplaced"/>
</dbReference>
<feature type="compositionally biased region" description="Polar residues" evidence="6">
    <location>
        <begin position="541"/>
        <end position="567"/>
    </location>
</feature>
<organism evidence="8 9">
    <name type="scientific">Strongyloides papillosus</name>
    <name type="common">Intestinal threadworm</name>
    <dbReference type="NCBI Taxonomy" id="174720"/>
    <lineage>
        <taxon>Eukaryota</taxon>
        <taxon>Metazoa</taxon>
        <taxon>Ecdysozoa</taxon>
        <taxon>Nematoda</taxon>
        <taxon>Chromadorea</taxon>
        <taxon>Rhabditida</taxon>
        <taxon>Tylenchina</taxon>
        <taxon>Panagrolaimomorpha</taxon>
        <taxon>Strongyloidoidea</taxon>
        <taxon>Strongyloididae</taxon>
        <taxon>Strongyloides</taxon>
    </lineage>
</organism>
<dbReference type="WBParaSite" id="SPAL_0000284300.1">
    <property type="protein sequence ID" value="SPAL_0000284300.1"/>
    <property type="gene ID" value="SPAL_0000284300"/>
</dbReference>
<feature type="region of interest" description="Disordered" evidence="6">
    <location>
        <begin position="1"/>
        <end position="80"/>
    </location>
</feature>
<name>A0A0N5B9X3_STREA</name>
<feature type="domain" description="CBS" evidence="7">
    <location>
        <begin position="251"/>
        <end position="311"/>
    </location>
</feature>
<feature type="region of interest" description="Disordered" evidence="6">
    <location>
        <begin position="541"/>
        <end position="579"/>
    </location>
</feature>
<dbReference type="GO" id="GO:0005634">
    <property type="term" value="C:nucleus"/>
    <property type="evidence" value="ECO:0007669"/>
    <property type="project" value="TreeGrafter"/>
</dbReference>
<dbReference type="CDD" id="cd04641">
    <property type="entry name" value="CBS_euAMPK_gamma-like_repeat2"/>
    <property type="match status" value="1"/>
</dbReference>
<sequence>MFAGKANSLRHALYKRHKSESSSSGSSTKNSNSLAPAPILEGVEKHDNFVTLRKPSAPKSPRGRVKSSTDTSSNSQDSPFSTINVETSCTCGDFLPPIRQKKSYPAYSQSSLVCPLHENPLHFRSNSASPHIFNSQGFLSGPVSPRNPTNTSVPILIPLRSNSARSGGSSSLSYSSRNLFIATRLDSSSVYDFEDWNDALESPHMHVENSPGISSSSYHMGLTEINKIIFENQDAVYSLFMKAHKCYDVIPTSSKLVILDIELPVKKAFFALIYNGVRAAPLYDSKKQEFVGMLTITDFISILVKYYNKDATHEGIKELEEQKICEWREQFKEDGNLKKFITIDPQESLYKAVQMLCDEKIHRLPVLNSGTGNVNYILTHKRLIKFLNLYLNDLPKPTFMDKTPKELGIGCWENVISISVDTPLIEALQIFLKKRVSALPLIDKDGRVVDIYAKFDAINLCSDKAYINLDITVSDALSHRNDLFEGVKTFKPSDTLTNIVQILVESQVHRLVAVDDEDRILGIVSLSDILKYLILDVPNSSKNKSTAQQKSNTAKNDSSNTDIDGNGSSCISIHSTTTH</sequence>
<dbReference type="GO" id="GO:0031588">
    <property type="term" value="C:nucleotide-activated protein kinase complex"/>
    <property type="evidence" value="ECO:0007669"/>
    <property type="project" value="TreeGrafter"/>
</dbReference>
<dbReference type="PANTHER" id="PTHR13780:SF35">
    <property type="entry name" value="LD22662P"/>
    <property type="match status" value="1"/>
</dbReference>
<proteinExistence type="inferred from homology"/>
<feature type="domain" description="CBS" evidence="7">
    <location>
        <begin position="336"/>
        <end position="394"/>
    </location>
</feature>
<comment type="subunit">
    <text evidence="4">AMPK is a heterotrimer of an alpha catalytic subunit (PRKAA1 or PRKAA2), a beta (PRKAB1 or PRKAB2) and a gamma non-catalytic subunits (PRKAG1, PRKAG2 or PRKAG3). Interacts with FNIP1 and FNIP2.</text>
</comment>
<feature type="domain" description="CBS" evidence="7">
    <location>
        <begin position="483"/>
        <end position="541"/>
    </location>
</feature>
<evidence type="ECO:0000256" key="6">
    <source>
        <dbReference type="SAM" id="MobiDB-lite"/>
    </source>
</evidence>
<evidence type="ECO:0000313" key="8">
    <source>
        <dbReference type="Proteomes" id="UP000046392"/>
    </source>
</evidence>
<feature type="compositionally biased region" description="Low complexity" evidence="6">
    <location>
        <begin position="568"/>
        <end position="579"/>
    </location>
</feature>
<keyword evidence="2" id="KW-0677">Repeat</keyword>
<dbReference type="CDD" id="cd04618">
    <property type="entry name" value="CBS_euAMPK_gamma-like_repeat1"/>
    <property type="match status" value="1"/>
</dbReference>
<evidence type="ECO:0000256" key="1">
    <source>
        <dbReference type="ARBA" id="ARBA00006750"/>
    </source>
</evidence>
<dbReference type="InterPro" id="IPR046342">
    <property type="entry name" value="CBS_dom_sf"/>
</dbReference>
<dbReference type="AlphaFoldDB" id="A0A0N5B9X3"/>
<feature type="compositionally biased region" description="Low complexity" evidence="6">
    <location>
        <begin position="21"/>
        <end position="33"/>
    </location>
</feature>
<dbReference type="PANTHER" id="PTHR13780">
    <property type="entry name" value="AMP-ACTIVATED PROTEIN KINASE, GAMMA REGULATORY SUBUNIT"/>
    <property type="match status" value="1"/>
</dbReference>
<dbReference type="InterPro" id="IPR050511">
    <property type="entry name" value="AMPK_gamma/SDS23_families"/>
</dbReference>
<evidence type="ECO:0000259" key="7">
    <source>
        <dbReference type="PROSITE" id="PS51371"/>
    </source>
</evidence>
<evidence type="ECO:0000313" key="9">
    <source>
        <dbReference type="WBParaSite" id="SPAL_0000284300.1"/>
    </source>
</evidence>
<dbReference type="STRING" id="174720.A0A0N5B9X3"/>
<keyword evidence="3 5" id="KW-0129">CBS domain</keyword>
<dbReference type="GO" id="GO:0019887">
    <property type="term" value="F:protein kinase regulator activity"/>
    <property type="evidence" value="ECO:0007669"/>
    <property type="project" value="TreeGrafter"/>
</dbReference>
<dbReference type="GO" id="GO:0016208">
    <property type="term" value="F:AMP binding"/>
    <property type="evidence" value="ECO:0007669"/>
    <property type="project" value="TreeGrafter"/>
</dbReference>
<protein>
    <submittedName>
        <fullName evidence="9">5'-AMP-activated protein kinase subunit gamma-1</fullName>
    </submittedName>
</protein>
<dbReference type="PROSITE" id="PS51371">
    <property type="entry name" value="CBS"/>
    <property type="match status" value="4"/>
</dbReference>
<dbReference type="GO" id="GO:0019901">
    <property type="term" value="F:protein kinase binding"/>
    <property type="evidence" value="ECO:0007669"/>
    <property type="project" value="TreeGrafter"/>
</dbReference>
<dbReference type="SMART" id="SM00116">
    <property type="entry name" value="CBS"/>
    <property type="match status" value="4"/>
</dbReference>
<evidence type="ECO:0000256" key="5">
    <source>
        <dbReference type="PROSITE-ProRule" id="PRU00703"/>
    </source>
</evidence>
<dbReference type="Pfam" id="PF00571">
    <property type="entry name" value="CBS"/>
    <property type="match status" value="4"/>
</dbReference>
<comment type="similarity">
    <text evidence="1">Belongs to the 5'-AMP-activated protein kinase gamma subunit family.</text>
</comment>
<evidence type="ECO:0000256" key="4">
    <source>
        <dbReference type="ARBA" id="ARBA00025878"/>
    </source>
</evidence>
<evidence type="ECO:0000256" key="2">
    <source>
        <dbReference type="ARBA" id="ARBA00022737"/>
    </source>
</evidence>
<accession>A0A0N5B9X3</accession>
<dbReference type="SUPFAM" id="SSF54631">
    <property type="entry name" value="CBS-domain pair"/>
    <property type="match status" value="2"/>
</dbReference>
<feature type="compositionally biased region" description="Low complexity" evidence="6">
    <location>
        <begin position="68"/>
        <end position="78"/>
    </location>
</feature>
<feature type="domain" description="CBS" evidence="7">
    <location>
        <begin position="411"/>
        <end position="471"/>
    </location>
</feature>
<dbReference type="InterPro" id="IPR000644">
    <property type="entry name" value="CBS_dom"/>
</dbReference>
<dbReference type="Gene3D" id="3.10.580.10">
    <property type="entry name" value="CBS-domain"/>
    <property type="match status" value="2"/>
</dbReference>